<evidence type="ECO:0000313" key="3">
    <source>
        <dbReference type="RefSeq" id="XP_046595452.1"/>
    </source>
</evidence>
<name>A0ABM3G5A3_NEOLC</name>
<dbReference type="RefSeq" id="XP_046595453.1">
    <property type="nucleotide sequence ID" value="XM_046739497.1"/>
</dbReference>
<dbReference type="Proteomes" id="UP000829291">
    <property type="component" value="Chromosome 5"/>
</dbReference>
<protein>
    <submittedName>
        <fullName evidence="3 4">Uncharacterized protein LOC124294453</fullName>
    </submittedName>
</protein>
<feature type="region of interest" description="Disordered" evidence="1">
    <location>
        <begin position="228"/>
        <end position="254"/>
    </location>
</feature>
<dbReference type="RefSeq" id="XP_046595454.1">
    <property type="nucleotide sequence ID" value="XM_046739498.1"/>
</dbReference>
<feature type="compositionally biased region" description="Polar residues" evidence="1">
    <location>
        <begin position="228"/>
        <end position="240"/>
    </location>
</feature>
<proteinExistence type="predicted"/>
<dbReference type="RefSeq" id="XP_046595452.1">
    <property type="nucleotide sequence ID" value="XM_046739496.1"/>
</dbReference>
<feature type="region of interest" description="Disordered" evidence="1">
    <location>
        <begin position="361"/>
        <end position="399"/>
    </location>
</feature>
<reference evidence="3 4" key="1">
    <citation type="submission" date="2025-05" db="UniProtKB">
        <authorList>
            <consortium name="RefSeq"/>
        </authorList>
    </citation>
    <scope>IDENTIFICATION</scope>
    <source>
        <tissue evidence="3 4">Thorax and Abdomen</tissue>
    </source>
</reference>
<feature type="compositionally biased region" description="Low complexity" evidence="1">
    <location>
        <begin position="241"/>
        <end position="254"/>
    </location>
</feature>
<gene>
    <name evidence="3 4 5" type="primary">LOC124294453</name>
</gene>
<evidence type="ECO:0000256" key="1">
    <source>
        <dbReference type="SAM" id="MobiDB-lite"/>
    </source>
</evidence>
<evidence type="ECO:0000313" key="4">
    <source>
        <dbReference type="RefSeq" id="XP_046595453.1"/>
    </source>
</evidence>
<organism evidence="2 4">
    <name type="scientific">Neodiprion lecontei</name>
    <name type="common">Redheaded pine sawfly</name>
    <dbReference type="NCBI Taxonomy" id="441921"/>
    <lineage>
        <taxon>Eukaryota</taxon>
        <taxon>Metazoa</taxon>
        <taxon>Ecdysozoa</taxon>
        <taxon>Arthropoda</taxon>
        <taxon>Hexapoda</taxon>
        <taxon>Insecta</taxon>
        <taxon>Pterygota</taxon>
        <taxon>Neoptera</taxon>
        <taxon>Endopterygota</taxon>
        <taxon>Hymenoptera</taxon>
        <taxon>Tenthredinoidea</taxon>
        <taxon>Diprionidae</taxon>
        <taxon>Diprioninae</taxon>
        <taxon>Neodiprion</taxon>
    </lineage>
</organism>
<evidence type="ECO:0000313" key="2">
    <source>
        <dbReference type="Proteomes" id="UP000829291"/>
    </source>
</evidence>
<evidence type="ECO:0000313" key="5">
    <source>
        <dbReference type="RefSeq" id="XP_046595454.1"/>
    </source>
</evidence>
<accession>A0ABM3G5A3</accession>
<sequence length="544" mass="60577">MRYDILLPEERVERKYHTVENYYKFERTKVIEQDHFNDQYVNLKISVTEETPRHVNNGRITFFQCVNQTPRNAKISMHVIQGGLGTPELVVRVIYTPVQFSVRSMLNITCHIRTENMYDGTVGEKLLLNLSGVQKTSTLPAAVVLGKKMKKAKEWNSCSCPTKPTSVDDLRSVTEASTGYTVKPNETSWNREKLVTSSSIDATSLRAQKIKSNDKSSLGELNVDMQGTNQTNFGSTKASLSISSTNNNNRKSTSIPSTINLNSVTIEKSGKSIIQNEEVHISNQKMRTANTTGKLSTNIRKPVDSSIISSHVKATSPHIHKKTSRTEVTNSLKTNMYGRTTSSTKKLRMHTTGMVVKTITKDPKRGNLNDDIISSRETGQRPGKLGSKLKYNNKTPGSGIELKTNATKIYNKVTSRRPDQKSIHNEVTTPDQDLTTVPYEGIVTAVDETTHSGETCVINGMGERIKASTNTVTQPLTSTRTVEMSLEKSQTSPTIEEVTKRAEINGSKLKYKIIKGVTSPWYNLAIKAVPKDLKRKISLAKITY</sequence>
<dbReference type="GeneID" id="124294453"/>
<keyword evidence="2" id="KW-1185">Reference proteome</keyword>